<name>A0A2K3DDZ7_CHLRE</name>
<dbReference type="PANTHER" id="PTHR20961">
    <property type="entry name" value="GLYCOSYLTRANSFERASE"/>
    <property type="match status" value="1"/>
</dbReference>
<feature type="region of interest" description="Disordered" evidence="1">
    <location>
        <begin position="628"/>
        <end position="667"/>
    </location>
</feature>
<feature type="compositionally biased region" description="Basic and acidic residues" evidence="1">
    <location>
        <begin position="628"/>
        <end position="639"/>
    </location>
</feature>
<dbReference type="PANTHER" id="PTHR20961:SF124">
    <property type="entry name" value="GLYCOSYLTRANSFERASE"/>
    <property type="match status" value="1"/>
</dbReference>
<evidence type="ECO:0000313" key="2">
    <source>
        <dbReference type="EMBL" id="PNW78758.1"/>
    </source>
</evidence>
<reference evidence="2 3" key="1">
    <citation type="journal article" date="2007" name="Science">
        <title>The Chlamydomonas genome reveals the evolution of key animal and plant functions.</title>
        <authorList>
            <person name="Merchant S.S."/>
            <person name="Prochnik S.E."/>
            <person name="Vallon O."/>
            <person name="Harris E.H."/>
            <person name="Karpowicz S.J."/>
            <person name="Witman G.B."/>
            <person name="Terry A."/>
            <person name="Salamov A."/>
            <person name="Fritz-Laylin L.K."/>
            <person name="Marechal-Drouard L."/>
            <person name="Marshall W.F."/>
            <person name="Qu L.H."/>
            <person name="Nelson D.R."/>
            <person name="Sanderfoot A.A."/>
            <person name="Spalding M.H."/>
            <person name="Kapitonov V.V."/>
            <person name="Ren Q."/>
            <person name="Ferris P."/>
            <person name="Lindquist E."/>
            <person name="Shapiro H."/>
            <person name="Lucas S.M."/>
            <person name="Grimwood J."/>
            <person name="Schmutz J."/>
            <person name="Cardol P."/>
            <person name="Cerutti H."/>
            <person name="Chanfreau G."/>
            <person name="Chen C.L."/>
            <person name="Cognat V."/>
            <person name="Croft M.T."/>
            <person name="Dent R."/>
            <person name="Dutcher S."/>
            <person name="Fernandez E."/>
            <person name="Fukuzawa H."/>
            <person name="Gonzalez-Ballester D."/>
            <person name="Gonzalez-Halphen D."/>
            <person name="Hallmann A."/>
            <person name="Hanikenne M."/>
            <person name="Hippler M."/>
            <person name="Inwood W."/>
            <person name="Jabbari K."/>
            <person name="Kalanon M."/>
            <person name="Kuras R."/>
            <person name="Lefebvre P.A."/>
            <person name="Lemaire S.D."/>
            <person name="Lobanov A.V."/>
            <person name="Lohr M."/>
            <person name="Manuell A."/>
            <person name="Meier I."/>
            <person name="Mets L."/>
            <person name="Mittag M."/>
            <person name="Mittelmeier T."/>
            <person name="Moroney J.V."/>
            <person name="Moseley J."/>
            <person name="Napoli C."/>
            <person name="Nedelcu A.M."/>
            <person name="Niyogi K."/>
            <person name="Novoselov S.V."/>
            <person name="Paulsen I.T."/>
            <person name="Pazour G."/>
            <person name="Purton S."/>
            <person name="Ral J.P."/>
            <person name="Riano-Pachon D.M."/>
            <person name="Riekhof W."/>
            <person name="Rymarquis L."/>
            <person name="Schroda M."/>
            <person name="Stern D."/>
            <person name="Umen J."/>
            <person name="Willows R."/>
            <person name="Wilson N."/>
            <person name="Zimmer S.L."/>
            <person name="Allmer J."/>
            <person name="Balk J."/>
            <person name="Bisova K."/>
            <person name="Chen C.J."/>
            <person name="Elias M."/>
            <person name="Gendler K."/>
            <person name="Hauser C."/>
            <person name="Lamb M.R."/>
            <person name="Ledford H."/>
            <person name="Long J.C."/>
            <person name="Minagawa J."/>
            <person name="Page M.D."/>
            <person name="Pan J."/>
            <person name="Pootakham W."/>
            <person name="Roje S."/>
            <person name="Rose A."/>
            <person name="Stahlberg E."/>
            <person name="Terauchi A.M."/>
            <person name="Yang P."/>
            <person name="Ball S."/>
            <person name="Bowler C."/>
            <person name="Dieckmann C.L."/>
            <person name="Gladyshev V.N."/>
            <person name="Green P."/>
            <person name="Jorgensen R."/>
            <person name="Mayfield S."/>
            <person name="Mueller-Roeber B."/>
            <person name="Rajamani S."/>
            <person name="Sayre R.T."/>
            <person name="Brokstein P."/>
            <person name="Dubchak I."/>
            <person name="Goodstein D."/>
            <person name="Hornick L."/>
            <person name="Huang Y.W."/>
            <person name="Jhaveri J."/>
            <person name="Luo Y."/>
            <person name="Martinez D."/>
            <person name="Ngau W.C."/>
            <person name="Otillar B."/>
            <person name="Poliakov A."/>
            <person name="Porter A."/>
            <person name="Szajkowski L."/>
            <person name="Werner G."/>
            <person name="Zhou K."/>
            <person name="Grigoriev I.V."/>
            <person name="Rokhsar D.S."/>
            <person name="Grossman A.R."/>
        </authorList>
    </citation>
    <scope>NUCLEOTIDE SEQUENCE [LARGE SCALE GENOMIC DNA]</scope>
    <source>
        <strain evidence="3">CC-503</strain>
    </source>
</reference>
<dbReference type="RefSeq" id="XP_001694930.2">
    <property type="nucleotide sequence ID" value="XM_001694878.3"/>
</dbReference>
<dbReference type="GeneID" id="5720605"/>
<protein>
    <recommendedName>
        <fullName evidence="4">Glycosyltransferase</fullName>
    </recommendedName>
</protein>
<dbReference type="GO" id="GO:0016757">
    <property type="term" value="F:glycosyltransferase activity"/>
    <property type="evidence" value="ECO:0000318"/>
    <property type="project" value="GO_Central"/>
</dbReference>
<dbReference type="KEGG" id="cre:CHLRE_09g389134v5"/>
<evidence type="ECO:0000256" key="1">
    <source>
        <dbReference type="SAM" id="MobiDB-lite"/>
    </source>
</evidence>
<dbReference type="PaxDb" id="3055-EDP02082"/>
<dbReference type="ExpressionAtlas" id="A0A2K3DDZ7">
    <property type="expression patterns" value="baseline and differential"/>
</dbReference>
<dbReference type="InParanoid" id="A0A2K3DDZ7"/>
<dbReference type="InterPro" id="IPR007657">
    <property type="entry name" value="Glycosyltransferase_61"/>
</dbReference>
<feature type="region of interest" description="Disordered" evidence="1">
    <location>
        <begin position="109"/>
        <end position="150"/>
    </location>
</feature>
<dbReference type="EMBL" id="CM008970">
    <property type="protein sequence ID" value="PNW78758.1"/>
    <property type="molecule type" value="Genomic_DNA"/>
</dbReference>
<sequence>MRNTDEESSSASNINRSHTVGGISNSSHGCSGKATSHQLSGASCDGRAGSCHWRVSTSGRDAQAQAATRQDHSSCAHLGSLPFERHHLYGRPRLAPLLVLLMLMGSGPGAASARATRSKSSEGSRGSRGSGKEDGSNQADSSGCQPPEPLPGSAFKHWGCQRYNMMCIDQQQFVTYDPEFNPLISTQKPPGFDVKDVVYNWPNPYGNGDKFERGKDIHVPGVVIRVNTSEEASPDLQHPVFSACTRPIVLWQRWLYNVGEVFESSFVRMWMEFRGKDLNGAVVQAPDPRHSLVLATPHGLRVPRYAKMFFNSLFTQYEVTSLSELSARRHDMKEPSNSTAEGYHVRCFEEVLLCKIRNRQDSGLNSAGAHLLRHYRDRLPAVSDLFDVEGGDADTLKVVIASRPNATGRAILNEQELLDACSQMDPQQQLEDAGEPGWAKGAESYRGERRAFKRVKCVAHVFGRDIMYDLALAQAIDVLVATHGAAGYHSFFMSRGASFVEVMPFHFTPQWANIYYARMLENDKKVLYWQVWIQDSAHAHASAFEKSEVFRDEYVHREHHVTLPWSVLQQHLVSILQVGADALRYKAAYKAGVHCINDSGQQVEFRPNVADGGWTAVTREELQALEEQERAEAEVDSARRAAMRGANGEGETGEGERRTARRRRRML</sequence>
<gene>
    <name evidence="2" type="ORF">CHLRE_09g389134v5</name>
</gene>
<proteinExistence type="predicted"/>
<dbReference type="Gramene" id="PNW78758">
    <property type="protein sequence ID" value="PNW78758"/>
    <property type="gene ID" value="CHLRE_09g389134v5"/>
</dbReference>
<dbReference type="AlphaFoldDB" id="A0A2K3DDZ7"/>
<keyword evidence="3" id="KW-1185">Reference proteome</keyword>
<accession>A0A2K3DDZ7</accession>
<dbReference type="OrthoDB" id="536872at2759"/>
<feature type="region of interest" description="Disordered" evidence="1">
    <location>
        <begin position="1"/>
        <end position="41"/>
    </location>
</feature>
<evidence type="ECO:0008006" key="4">
    <source>
        <dbReference type="Google" id="ProtNLM"/>
    </source>
</evidence>
<dbReference type="Proteomes" id="UP000006906">
    <property type="component" value="Chromosome 9"/>
</dbReference>
<organism evidence="2 3">
    <name type="scientific">Chlamydomonas reinhardtii</name>
    <name type="common">Chlamydomonas smithii</name>
    <dbReference type="NCBI Taxonomy" id="3055"/>
    <lineage>
        <taxon>Eukaryota</taxon>
        <taxon>Viridiplantae</taxon>
        <taxon>Chlorophyta</taxon>
        <taxon>core chlorophytes</taxon>
        <taxon>Chlorophyceae</taxon>
        <taxon>CS clade</taxon>
        <taxon>Chlamydomonadales</taxon>
        <taxon>Chlamydomonadaceae</taxon>
        <taxon>Chlamydomonas</taxon>
    </lineage>
</organism>
<evidence type="ECO:0000313" key="3">
    <source>
        <dbReference type="Proteomes" id="UP000006906"/>
    </source>
</evidence>